<sequence length="154" mass="17091">MDAIVHDTLRFARSFDTRLANIWAAFADSNQRASWSVPPGEALVHDEANFHASGRDMYRCGPPETLEFRGVLHYVQIVPESVIVHTDTVTHKEQVIAVALLTWEFEDHGDTTVVRLTDQVTSFVGMGMIDGHSNGHAKALEQLGTFIENRASST</sequence>
<protein>
    <recommendedName>
        <fullName evidence="2">Activator of Hsp90 ATPase homologue 1/2-like C-terminal domain-containing protein</fullName>
    </recommendedName>
</protein>
<dbReference type="Gene3D" id="3.30.530.20">
    <property type="match status" value="1"/>
</dbReference>
<dbReference type="InterPro" id="IPR013538">
    <property type="entry name" value="ASHA1/2-like_C"/>
</dbReference>
<proteinExistence type="inferred from homology"/>
<name>A0ABP9TJJ8_9MICC</name>
<evidence type="ECO:0000313" key="4">
    <source>
        <dbReference type="Proteomes" id="UP001501257"/>
    </source>
</evidence>
<organism evidence="3 4">
    <name type="scientific">Paeniglutamicibacter antarcticus</name>
    <dbReference type="NCBI Taxonomy" id="494023"/>
    <lineage>
        <taxon>Bacteria</taxon>
        <taxon>Bacillati</taxon>
        <taxon>Actinomycetota</taxon>
        <taxon>Actinomycetes</taxon>
        <taxon>Micrococcales</taxon>
        <taxon>Micrococcaceae</taxon>
        <taxon>Paeniglutamicibacter</taxon>
    </lineage>
</organism>
<reference evidence="4" key="1">
    <citation type="journal article" date="2019" name="Int. J. Syst. Evol. Microbiol.">
        <title>The Global Catalogue of Microorganisms (GCM) 10K type strain sequencing project: providing services to taxonomists for standard genome sequencing and annotation.</title>
        <authorList>
            <consortium name="The Broad Institute Genomics Platform"/>
            <consortium name="The Broad Institute Genome Sequencing Center for Infectious Disease"/>
            <person name="Wu L."/>
            <person name="Ma J."/>
        </authorList>
    </citation>
    <scope>NUCLEOTIDE SEQUENCE [LARGE SCALE GENOMIC DNA]</scope>
    <source>
        <strain evidence="4">JCM 18952</strain>
    </source>
</reference>
<dbReference type="Proteomes" id="UP001501257">
    <property type="component" value="Unassembled WGS sequence"/>
</dbReference>
<evidence type="ECO:0000313" key="3">
    <source>
        <dbReference type="EMBL" id="GAA5226335.1"/>
    </source>
</evidence>
<gene>
    <name evidence="3" type="ORF">GCM10025778_08660</name>
</gene>
<dbReference type="RefSeq" id="WP_210102084.1">
    <property type="nucleotide sequence ID" value="NZ_BAABLK010000016.1"/>
</dbReference>
<evidence type="ECO:0000256" key="1">
    <source>
        <dbReference type="ARBA" id="ARBA00006817"/>
    </source>
</evidence>
<evidence type="ECO:0000259" key="2">
    <source>
        <dbReference type="Pfam" id="PF08327"/>
    </source>
</evidence>
<comment type="caution">
    <text evidence="3">The sequence shown here is derived from an EMBL/GenBank/DDBJ whole genome shotgun (WGS) entry which is preliminary data.</text>
</comment>
<feature type="domain" description="Activator of Hsp90 ATPase homologue 1/2-like C-terminal" evidence="2">
    <location>
        <begin position="18"/>
        <end position="145"/>
    </location>
</feature>
<dbReference type="EMBL" id="BAABLK010000016">
    <property type="protein sequence ID" value="GAA5226335.1"/>
    <property type="molecule type" value="Genomic_DNA"/>
</dbReference>
<keyword evidence="4" id="KW-1185">Reference proteome</keyword>
<accession>A0ABP9TJJ8</accession>
<comment type="similarity">
    <text evidence="1">Belongs to the AHA1 family.</text>
</comment>
<dbReference type="SUPFAM" id="SSF55961">
    <property type="entry name" value="Bet v1-like"/>
    <property type="match status" value="1"/>
</dbReference>
<dbReference type="Pfam" id="PF08327">
    <property type="entry name" value="AHSA1"/>
    <property type="match status" value="1"/>
</dbReference>
<dbReference type="InterPro" id="IPR023393">
    <property type="entry name" value="START-like_dom_sf"/>
</dbReference>